<feature type="compositionally biased region" description="Polar residues" evidence="2">
    <location>
        <begin position="395"/>
        <end position="416"/>
    </location>
</feature>
<feature type="region of interest" description="Disordered" evidence="2">
    <location>
        <begin position="289"/>
        <end position="332"/>
    </location>
</feature>
<protein>
    <recommendedName>
        <fullName evidence="5">Rap1 Myb domain-containing protein</fullName>
    </recommendedName>
</protein>
<feature type="region of interest" description="Disordered" evidence="2">
    <location>
        <begin position="251"/>
        <end position="277"/>
    </location>
</feature>
<feature type="region of interest" description="Disordered" evidence="2">
    <location>
        <begin position="117"/>
        <end position="149"/>
    </location>
</feature>
<feature type="region of interest" description="Disordered" evidence="2">
    <location>
        <begin position="544"/>
        <end position="687"/>
    </location>
</feature>
<sequence>MSGRPYTVSELKTIVDYLVENKLYSETRARKMWVDFANTKITNRTWQSLKETFLKRILPDIHNPYYKLTNEQISSFRARCDLADKDKNKLEIHTISDDSSSNGTKRNSFARSSKPWRYNNICHNPKDNEPSNDEGETNAGENTKCSKIPMRNRSSADTVILEHCYETVEDIKRDLESTEEKIQDLKQSVANKSLRDCITYSEPLTPMLQEVLDDFASEPEDSDRENRMEIVESESVPEADNVEDIEIIHEQVPDFDNDNATSKSAEAEVDGTGNDNGAETVEELLDQEIDSESCPDNRPPNTNSNADESEGVVLDEEISSMQAETNTDKNIDINSELIDSVSVEKEIQPDSFAGDTSSNKLHTEPQVQSNAINNSNSTVDASLPNNPEAFKNKQSKNVEVNNQKTQEITKEVSNVSDKTKNAAKATRKRSVSEDQSTYTHKKKKRLHIQLKSSSESDGKPTTESQRNVAQDDKLPKVNGDVTKAPAVKMGKRKGTDECKPSTSAATRIENVFEIEDATTELPPAVINPCLQNVSLFDEQFNKTRHNMSESSDSEKNKKQTEVEKPNSHLNVAKVSKEARKSCTESDTETTPSPPKKKKRVGVISSKTERDKAIAHMFGVTSGGGVHSKRKRRVSRRARTISHNTSQQNAAHSNTSDWTSESESDEYVSPPRGRRNRPTRKYLKPRSAKISSLEEEGGLFVMYGKRIYPVVKDGKIIKNYVTFLPESESDEELFWKQKYVEEKKKAAELKKTPRPSLVQVAEPSNGLAKDVPSPQLEEKKEMQQMGPPEKIKIKFTKNNEPHFVRETVNTNNLKTMQTRRSKQNLDTSNPKDQEEEEEEVKYMLATRSKRLSLKTANNKTNKKTYKSAENLPRIFSSPDHLAPYSMDSTQGYQDSDISPAKPETRRKKKLDMSSFVIKTRNSLRRSSKNKSYPYLHCDAYNDSSNSSLDAPTKVAQENSTLKSDAYRSDSYQLLMPQVKIVLSRHLEPIHETSLNANETYFTKEMPSENVSAPKTDNHTSNSGQITSDIGSSSNMSLPMSPELSIVENLSISKEILNSAEDYPTINELPNEDANGPMACDNYNYRISEVDVTLPLMNQECDFESYHTASDPHSGGQGLVTESLLNKIDTFNINEQVTATDTLNKKLHDLLLESAKKVSRKASTENKDSVMEVDVTNCPSDAKKKAKAKKRCSTPQKRKGSKKSAAPQVDPVVEEEHVESFSHGGGRKSCPPLFQAYLGGEVITEEIDIANLTIANEKPKGRKKKDIIRVKIQRPKHKLGYEKVRSKSAKNASKLSVFTDSGINDTESEVFQPANESVELIHNHSETCLLANDCVGDSLEFVENSKSVITLDDSLQSGDAWNNQTQIADEHCPSPSPDFFCNNAQDVCSYKNTQTDIDSVSETVYHSPYGTPNSLITEDISDDSPLASRPAKWYLLSEDETNNTNLVGQGSAMLNAGSYASNLKHIFPVTCAVPDLSTITEMSDSSRKPALEDLAGLTGDDFNSLSVFDSNFNV</sequence>
<feature type="region of interest" description="Disordered" evidence="2">
    <location>
        <begin position="1007"/>
        <end position="1035"/>
    </location>
</feature>
<feature type="compositionally biased region" description="Acidic residues" evidence="2">
    <location>
        <begin position="307"/>
        <end position="318"/>
    </location>
</feature>
<comment type="caution">
    <text evidence="3">The sequence shown here is derived from an EMBL/GenBank/DDBJ whole genome shotgun (WGS) entry which is preliminary data.</text>
</comment>
<organism evidence="3 4">
    <name type="scientific">Spodoptera exigua</name>
    <name type="common">Beet armyworm</name>
    <name type="synonym">Noctua fulgens</name>
    <dbReference type="NCBI Taxonomy" id="7107"/>
    <lineage>
        <taxon>Eukaryota</taxon>
        <taxon>Metazoa</taxon>
        <taxon>Ecdysozoa</taxon>
        <taxon>Arthropoda</taxon>
        <taxon>Hexapoda</taxon>
        <taxon>Insecta</taxon>
        <taxon>Pterygota</taxon>
        <taxon>Neoptera</taxon>
        <taxon>Endopterygota</taxon>
        <taxon>Lepidoptera</taxon>
        <taxon>Glossata</taxon>
        <taxon>Ditrysia</taxon>
        <taxon>Noctuoidea</taxon>
        <taxon>Noctuidae</taxon>
        <taxon>Amphipyrinae</taxon>
        <taxon>Spodoptera</taxon>
    </lineage>
</organism>
<evidence type="ECO:0000313" key="4">
    <source>
        <dbReference type="Proteomes" id="UP000814243"/>
    </source>
</evidence>
<dbReference type="Proteomes" id="UP000814243">
    <property type="component" value="Unassembled WGS sequence"/>
</dbReference>
<feature type="compositionally biased region" description="Basic residues" evidence="2">
    <location>
        <begin position="1182"/>
        <end position="1200"/>
    </location>
</feature>
<evidence type="ECO:0000313" key="3">
    <source>
        <dbReference type="EMBL" id="KAH9633119.1"/>
    </source>
</evidence>
<proteinExistence type="predicted"/>
<feature type="compositionally biased region" description="Basic residues" evidence="2">
    <location>
        <begin position="439"/>
        <end position="448"/>
    </location>
</feature>
<feature type="compositionally biased region" description="Basic and acidic residues" evidence="2">
    <location>
        <begin position="552"/>
        <end position="566"/>
    </location>
</feature>
<evidence type="ECO:0008006" key="5">
    <source>
        <dbReference type="Google" id="ProtNLM"/>
    </source>
</evidence>
<feature type="compositionally biased region" description="Basic and acidic residues" evidence="2">
    <location>
        <begin position="574"/>
        <end position="583"/>
    </location>
</feature>
<feature type="compositionally biased region" description="Polar residues" evidence="2">
    <location>
        <begin position="640"/>
        <end position="651"/>
    </location>
</feature>
<evidence type="ECO:0000256" key="1">
    <source>
        <dbReference type="SAM" id="Coils"/>
    </source>
</evidence>
<name>A0A922MAI5_SPOEX</name>
<keyword evidence="1" id="KW-0175">Coiled coil</keyword>
<feature type="region of interest" description="Disordered" evidence="2">
    <location>
        <begin position="345"/>
        <end position="503"/>
    </location>
</feature>
<feature type="compositionally biased region" description="Polar residues" evidence="2">
    <location>
        <begin position="354"/>
        <end position="385"/>
    </location>
</feature>
<accession>A0A922MAI5</accession>
<feature type="region of interest" description="Disordered" evidence="2">
    <location>
        <begin position="855"/>
        <end position="911"/>
    </location>
</feature>
<feature type="compositionally biased region" description="Polar residues" evidence="2">
    <location>
        <begin position="885"/>
        <end position="895"/>
    </location>
</feature>
<reference evidence="3" key="1">
    <citation type="journal article" date="2021" name="G3 (Bethesda)">
        <title>Genome and transcriptome analysis of the beet armyworm Spodoptera exigua reveals targets for pest control. .</title>
        <authorList>
            <person name="Simon S."/>
            <person name="Breeschoten T."/>
            <person name="Jansen H.J."/>
            <person name="Dirks R.P."/>
            <person name="Schranz M.E."/>
            <person name="Ros V.I.D."/>
        </authorList>
    </citation>
    <scope>NUCLEOTIDE SEQUENCE</scope>
    <source>
        <strain evidence="3">TB_SE_WUR_2020</strain>
    </source>
</reference>
<feature type="region of interest" description="Disordered" evidence="2">
    <location>
        <begin position="1177"/>
        <end position="1224"/>
    </location>
</feature>
<dbReference type="Gene3D" id="1.10.10.60">
    <property type="entry name" value="Homeodomain-like"/>
    <property type="match status" value="1"/>
</dbReference>
<feature type="region of interest" description="Disordered" evidence="2">
    <location>
        <begin position="811"/>
        <end position="838"/>
    </location>
</feature>
<evidence type="ECO:0000256" key="2">
    <source>
        <dbReference type="SAM" id="MobiDB-lite"/>
    </source>
</evidence>
<feature type="coiled-coil region" evidence="1">
    <location>
        <begin position="161"/>
        <end position="195"/>
    </location>
</feature>
<feature type="compositionally biased region" description="Basic residues" evidence="2">
    <location>
        <begin position="671"/>
        <end position="686"/>
    </location>
</feature>
<dbReference type="EMBL" id="JACEFF010000670">
    <property type="protein sequence ID" value="KAH9633119.1"/>
    <property type="molecule type" value="Genomic_DNA"/>
</dbReference>
<gene>
    <name evidence="3" type="ORF">HF086_006784</name>
</gene>
<feature type="compositionally biased region" description="Basic residues" evidence="2">
    <location>
        <begin position="626"/>
        <end position="639"/>
    </location>
</feature>